<dbReference type="Proteomes" id="UP000238217">
    <property type="component" value="Unassembled WGS sequence"/>
</dbReference>
<dbReference type="EMBL" id="PVTY01000015">
    <property type="protein sequence ID" value="PRZ13448.1"/>
    <property type="molecule type" value="Genomic_DNA"/>
</dbReference>
<evidence type="ECO:0000256" key="1">
    <source>
        <dbReference type="ARBA" id="ARBA00006068"/>
    </source>
</evidence>
<dbReference type="Gene3D" id="3.40.630.190">
    <property type="entry name" value="LCP protein"/>
    <property type="match status" value="1"/>
</dbReference>
<proteinExistence type="inferred from homology"/>
<dbReference type="PANTHER" id="PTHR33392:SF6">
    <property type="entry name" value="POLYISOPRENYL-TEICHOIC ACID--PEPTIDOGLYCAN TEICHOIC ACID TRANSFERASE TAGU"/>
    <property type="match status" value="1"/>
</dbReference>
<evidence type="ECO:0000313" key="5">
    <source>
        <dbReference type="EMBL" id="PRZ13448.1"/>
    </source>
</evidence>
<dbReference type="InterPro" id="IPR050922">
    <property type="entry name" value="LytR/CpsA/Psr_CW_biosynth"/>
</dbReference>
<feature type="domain" description="Cell envelope-related transcriptional attenuator" evidence="4">
    <location>
        <begin position="103"/>
        <end position="246"/>
    </location>
</feature>
<name>A0A2T0YEZ5_9MICC</name>
<keyword evidence="3" id="KW-1133">Transmembrane helix</keyword>
<dbReference type="InterPro" id="IPR004474">
    <property type="entry name" value="LytR_CpsA_psr"/>
</dbReference>
<comment type="similarity">
    <text evidence="1">Belongs to the LytR/CpsA/Psr (LCP) family.</text>
</comment>
<organism evidence="5 6">
    <name type="scientific">Nesterenkonia sandarakina</name>
    <dbReference type="NCBI Taxonomy" id="272918"/>
    <lineage>
        <taxon>Bacteria</taxon>
        <taxon>Bacillati</taxon>
        <taxon>Actinomycetota</taxon>
        <taxon>Actinomycetes</taxon>
        <taxon>Micrococcales</taxon>
        <taxon>Micrococcaceae</taxon>
        <taxon>Nesterenkonia</taxon>
    </lineage>
</organism>
<evidence type="ECO:0000256" key="2">
    <source>
        <dbReference type="SAM" id="MobiDB-lite"/>
    </source>
</evidence>
<protein>
    <submittedName>
        <fullName evidence="5">LytR family transcriptional attenuator</fullName>
    </submittedName>
</protein>
<dbReference type="OrthoDB" id="9782542at2"/>
<sequence length="341" mass="37433">MTYEVDHVRPRPARRGRRAAWIVVTAVAVVVLGLVVASVRYLNTLSNTYESNAQVFVESFPEEQVRPVKAEHDESINILLLGSDDNGGSGTTEDLPRVPQGGRSDSMMLIHVPSDRESMQVMSIPRDLWVEVPGHGSHKINAALSLGGIPLTVSTIESLFQVRVDHVAAVDMLGFIGVVDALGGVTVNSGYDHSFTTEQGFTFHPGWQEMTSEEALSFVRHRASFPDGDLQRVRNQQAFLRAVLYETLTPSNLRNPAKVQEMVETFSPHLTVDETLDAGAAAALRWNLRDTSESVDMLTVPTGGSGYSEDGQWIFYPDEQAMDDITEALAESTLDEYANSL</sequence>
<comment type="caution">
    <text evidence="5">The sequence shown here is derived from an EMBL/GenBank/DDBJ whole genome shotgun (WGS) entry which is preliminary data.</text>
</comment>
<feature type="region of interest" description="Disordered" evidence="2">
    <location>
        <begin position="81"/>
        <end position="100"/>
    </location>
</feature>
<accession>A0A2T0YEZ5</accession>
<keyword evidence="6" id="KW-1185">Reference proteome</keyword>
<reference evidence="5 6" key="1">
    <citation type="submission" date="2018-03" db="EMBL/GenBank/DDBJ databases">
        <title>Comparative analysis of microorganisms from saline springs in Andes Mountain Range, Colombia.</title>
        <authorList>
            <person name="Rubin E."/>
        </authorList>
    </citation>
    <scope>NUCLEOTIDE SEQUENCE [LARGE SCALE GENOMIC DNA]</scope>
    <source>
        <strain evidence="5 6">CG 35</strain>
    </source>
</reference>
<dbReference type="PANTHER" id="PTHR33392">
    <property type="entry name" value="POLYISOPRENYL-TEICHOIC ACID--PEPTIDOGLYCAN TEICHOIC ACID TRANSFERASE TAGU"/>
    <property type="match status" value="1"/>
</dbReference>
<dbReference type="Pfam" id="PF03816">
    <property type="entry name" value="LytR_cpsA_psr"/>
    <property type="match status" value="1"/>
</dbReference>
<dbReference type="AlphaFoldDB" id="A0A2T0YEZ5"/>
<evidence type="ECO:0000259" key="4">
    <source>
        <dbReference type="Pfam" id="PF03816"/>
    </source>
</evidence>
<evidence type="ECO:0000256" key="3">
    <source>
        <dbReference type="SAM" id="Phobius"/>
    </source>
</evidence>
<feature type="transmembrane region" description="Helical" evidence="3">
    <location>
        <begin position="20"/>
        <end position="42"/>
    </location>
</feature>
<gene>
    <name evidence="5" type="ORF">BCL67_11552</name>
</gene>
<keyword evidence="3" id="KW-0472">Membrane</keyword>
<keyword evidence="3" id="KW-0812">Transmembrane</keyword>
<evidence type="ECO:0000313" key="6">
    <source>
        <dbReference type="Proteomes" id="UP000238217"/>
    </source>
</evidence>
<dbReference type="NCBIfam" id="TIGR00350">
    <property type="entry name" value="lytR_cpsA_psr"/>
    <property type="match status" value="1"/>
</dbReference>
<dbReference type="RefSeq" id="WP_106123710.1">
    <property type="nucleotide sequence ID" value="NZ_PVTY01000015.1"/>
</dbReference>